<keyword evidence="2 4" id="KW-0808">Transferase</keyword>
<gene>
    <name evidence="4" type="ORF">FJU11_10300</name>
</gene>
<dbReference type="Pfam" id="PF13439">
    <property type="entry name" value="Glyco_transf_4"/>
    <property type="match status" value="1"/>
</dbReference>
<dbReference type="SUPFAM" id="SSF53756">
    <property type="entry name" value="UDP-Glycosyltransferase/glycogen phosphorylase"/>
    <property type="match status" value="1"/>
</dbReference>
<comment type="caution">
    <text evidence="4">The sequence shown here is derived from an EMBL/GenBank/DDBJ whole genome shotgun (WGS) entry which is preliminary data.</text>
</comment>
<dbReference type="GO" id="GO:0016757">
    <property type="term" value="F:glycosyltransferase activity"/>
    <property type="evidence" value="ECO:0007669"/>
    <property type="project" value="UniProtKB-KW"/>
</dbReference>
<sequence length="398" mass="42353">MTHGTSSFARRRRHHRVLQLNRAGYLGGVERVILTLAEGLRGENYETVLACPPEGGFMAMADEAGIETVPTPIERMRITLNPAVALRYPLKLLSGGRFVRDLCRRERIDVIHAHHPVGVLFARRAARELGIPLLLHVHEIPPAKPLYTLALQRALRDADRVIACSRAGRDLVASAGGRADMVEIVHNAVAPGFLISAETAKAADVGPGGPHIGVFGLLEPRKGQDILLAAASAVLEHHHDAVFWLIGGAALSDKAAYVNRLHAAAQKHPLAGHVRFAGHQSDVAAWMKAMDAVVLPSVSNESLPMALIEAMTLARPVVASRIGGTPEIVRDGETGRLVPPGDVDALAAAILDVVGPAGAGYAARAAADACARFSSDRFAGEIASIYAGLLDHSERRVR</sequence>
<dbReference type="OrthoDB" id="9806708at2"/>
<feature type="domain" description="Glycosyltransferase subfamily 4-like N-terminal" evidence="3">
    <location>
        <begin position="27"/>
        <end position="190"/>
    </location>
</feature>
<evidence type="ECO:0000256" key="1">
    <source>
        <dbReference type="ARBA" id="ARBA00022676"/>
    </source>
</evidence>
<dbReference type="PANTHER" id="PTHR12526">
    <property type="entry name" value="GLYCOSYLTRANSFERASE"/>
    <property type="match status" value="1"/>
</dbReference>
<dbReference type="RefSeq" id="WP_141166972.1">
    <property type="nucleotide sequence ID" value="NZ_VHLH01000018.1"/>
</dbReference>
<evidence type="ECO:0000313" key="5">
    <source>
        <dbReference type="Proteomes" id="UP000320314"/>
    </source>
</evidence>
<keyword evidence="5" id="KW-1185">Reference proteome</keyword>
<reference evidence="4 5" key="1">
    <citation type="submission" date="2019-06" db="EMBL/GenBank/DDBJ databases">
        <authorList>
            <person name="Li M."/>
        </authorList>
    </citation>
    <scope>NUCLEOTIDE SEQUENCE [LARGE SCALE GENOMIC DNA]</scope>
    <source>
        <strain evidence="4 5">BGMRC6574</strain>
    </source>
</reference>
<organism evidence="4 5">
    <name type="scientific">Pararhizobium mangrovi</name>
    <dbReference type="NCBI Taxonomy" id="2590452"/>
    <lineage>
        <taxon>Bacteria</taxon>
        <taxon>Pseudomonadati</taxon>
        <taxon>Pseudomonadota</taxon>
        <taxon>Alphaproteobacteria</taxon>
        <taxon>Hyphomicrobiales</taxon>
        <taxon>Rhizobiaceae</taxon>
        <taxon>Rhizobium/Agrobacterium group</taxon>
        <taxon>Pararhizobium</taxon>
    </lineage>
</organism>
<evidence type="ECO:0000259" key="3">
    <source>
        <dbReference type="Pfam" id="PF13439"/>
    </source>
</evidence>
<evidence type="ECO:0000313" key="4">
    <source>
        <dbReference type="EMBL" id="TPW27926.1"/>
    </source>
</evidence>
<dbReference type="AlphaFoldDB" id="A0A506U3L7"/>
<accession>A0A506U3L7</accession>
<dbReference type="Gene3D" id="3.40.50.2000">
    <property type="entry name" value="Glycogen Phosphorylase B"/>
    <property type="match status" value="2"/>
</dbReference>
<evidence type="ECO:0000256" key="2">
    <source>
        <dbReference type="ARBA" id="ARBA00022679"/>
    </source>
</evidence>
<dbReference type="InterPro" id="IPR028098">
    <property type="entry name" value="Glyco_trans_4-like_N"/>
</dbReference>
<protein>
    <submittedName>
        <fullName evidence="4">Glycosyltransferase family 4 protein</fullName>
    </submittedName>
</protein>
<dbReference type="EMBL" id="VHLH01000018">
    <property type="protein sequence ID" value="TPW27926.1"/>
    <property type="molecule type" value="Genomic_DNA"/>
</dbReference>
<name>A0A506U3L7_9HYPH</name>
<dbReference type="Pfam" id="PF13692">
    <property type="entry name" value="Glyco_trans_1_4"/>
    <property type="match status" value="1"/>
</dbReference>
<dbReference type="PANTHER" id="PTHR12526:SF510">
    <property type="entry name" value="D-INOSITOL 3-PHOSPHATE GLYCOSYLTRANSFERASE"/>
    <property type="match status" value="1"/>
</dbReference>
<dbReference type="Proteomes" id="UP000320314">
    <property type="component" value="Unassembled WGS sequence"/>
</dbReference>
<keyword evidence="1" id="KW-0328">Glycosyltransferase</keyword>
<proteinExistence type="predicted"/>